<feature type="transmembrane region" description="Helical" evidence="13">
    <location>
        <begin position="264"/>
        <end position="285"/>
    </location>
</feature>
<evidence type="ECO:0000259" key="14">
    <source>
        <dbReference type="Pfam" id="PF00892"/>
    </source>
</evidence>
<dbReference type="EMBL" id="ABLK01000106">
    <property type="protein sequence ID" value="EDT40811.1"/>
    <property type="molecule type" value="Genomic_DNA"/>
</dbReference>
<comment type="caution">
    <text evidence="15">The sequence shown here is derived from an EMBL/GenBank/DDBJ whole genome shotgun (WGS) entry which is preliminary data.</text>
</comment>
<reference evidence="15 16" key="1">
    <citation type="submission" date="2008-03" db="EMBL/GenBank/DDBJ databases">
        <title>Sequencing of the draft genome and assembly of Burkholderia ambifaria MEX-5.</title>
        <authorList>
            <consortium name="US DOE Joint Genome Institute (JGI-PGF)"/>
            <person name="Copeland A."/>
            <person name="Lucas S."/>
            <person name="Lapidus A."/>
            <person name="Glavina del Rio T."/>
            <person name="Dalin E."/>
            <person name="Tice H."/>
            <person name="Bruce D."/>
            <person name="Goodwin L."/>
            <person name="Pitluck S."/>
            <person name="Larimer F."/>
            <person name="Land M.L."/>
            <person name="Hauser L."/>
            <person name="Tiedje J."/>
            <person name="Richardson P."/>
        </authorList>
    </citation>
    <scope>NUCLEOTIDE SEQUENCE [LARGE SCALE GENOMIC DNA]</scope>
    <source>
        <strain evidence="15 16">MEX-5</strain>
    </source>
</reference>
<keyword evidence="9 13" id="KW-1133">Transmembrane helix</keyword>
<dbReference type="PANTHER" id="PTHR30561:SF1">
    <property type="entry name" value="MULTIDRUG TRANSPORTER EMRE"/>
    <property type="match status" value="1"/>
</dbReference>
<feature type="transmembrane region" description="Helical" evidence="13">
    <location>
        <begin position="86"/>
        <end position="104"/>
    </location>
</feature>
<evidence type="ECO:0000256" key="1">
    <source>
        <dbReference type="ARBA" id="ARBA00004651"/>
    </source>
</evidence>
<dbReference type="Pfam" id="PF00892">
    <property type="entry name" value="EamA"/>
    <property type="match status" value="2"/>
</dbReference>
<keyword evidence="10" id="KW-0443">Lipid metabolism</keyword>
<keyword evidence="5" id="KW-0997">Cell inner membrane</keyword>
<sequence length="314" mass="32960">MLFDNPVTHSYDDRPRRRFRVAGCQRVLNVPIPVLLAVLCAAFLHASWNALVRSSGDRLRSATVLQIAIGLFALLFLPGAAPITPASWACVVASAVLHVVYTLLLVRAYEHGDLSVAYPVARGTAPLLVTLGAAAFAGERLNVGAQCGLVLICAGILAIGLERGRGAPHRMAPVLLTAFATGVSIAAYSVVDGIGVRESGSTVGYTGWMFVLTGLLMAVYYRLRAGSLRLTQDIGETAKAAGGGVFAALAYGIVIWAMDRAPMGPVSALRETSVVFAALIARVYLGERLTPRRAGGCLVIACGALLISAFEAVR</sequence>
<evidence type="ECO:0000256" key="4">
    <source>
        <dbReference type="ARBA" id="ARBA00022516"/>
    </source>
</evidence>
<dbReference type="PATRIC" id="fig|396597.7.peg.4562"/>
<organism evidence="15 16">
    <name type="scientific">Burkholderia ambifaria MEX-5</name>
    <dbReference type="NCBI Taxonomy" id="396597"/>
    <lineage>
        <taxon>Bacteria</taxon>
        <taxon>Pseudomonadati</taxon>
        <taxon>Pseudomonadota</taxon>
        <taxon>Betaproteobacteria</taxon>
        <taxon>Burkholderiales</taxon>
        <taxon>Burkholderiaceae</taxon>
        <taxon>Burkholderia</taxon>
        <taxon>Burkholderia cepacia complex</taxon>
    </lineage>
</organism>
<feature type="transmembrane region" description="Helical" evidence="13">
    <location>
        <begin position="173"/>
        <end position="191"/>
    </location>
</feature>
<comment type="subcellular location">
    <subcellularLocation>
        <location evidence="1">Cell membrane</location>
        <topology evidence="1">Multi-pass membrane protein</topology>
    </subcellularLocation>
</comment>
<evidence type="ECO:0000256" key="11">
    <source>
        <dbReference type="ARBA" id="ARBA00023136"/>
    </source>
</evidence>
<dbReference type="InterPro" id="IPR000390">
    <property type="entry name" value="Small_drug/metabolite_transptr"/>
</dbReference>
<keyword evidence="2" id="KW-0813">Transport</keyword>
<accession>B1T6J7</accession>
<evidence type="ECO:0000313" key="16">
    <source>
        <dbReference type="Proteomes" id="UP000004814"/>
    </source>
</evidence>
<evidence type="ECO:0000313" key="15">
    <source>
        <dbReference type="EMBL" id="EDT40811.1"/>
    </source>
</evidence>
<keyword evidence="11 13" id="KW-0472">Membrane</keyword>
<keyword evidence="4" id="KW-0444">Lipid biosynthesis</keyword>
<evidence type="ECO:0000256" key="5">
    <source>
        <dbReference type="ARBA" id="ARBA00022519"/>
    </source>
</evidence>
<feature type="transmembrane region" description="Helical" evidence="13">
    <location>
        <begin position="63"/>
        <end position="80"/>
    </location>
</feature>
<gene>
    <name evidence="15" type="ORF">BamMEX5DRAFT_3413</name>
</gene>
<keyword evidence="6" id="KW-0441">Lipid A biosynthesis</keyword>
<feature type="transmembrane region" description="Helical" evidence="13">
    <location>
        <begin position="30"/>
        <end position="51"/>
    </location>
</feature>
<name>B1T6J7_9BURK</name>
<evidence type="ECO:0000256" key="12">
    <source>
        <dbReference type="ARBA" id="ARBA00038032"/>
    </source>
</evidence>
<dbReference type="GO" id="GO:0022857">
    <property type="term" value="F:transmembrane transporter activity"/>
    <property type="evidence" value="ECO:0007669"/>
    <property type="project" value="InterPro"/>
</dbReference>
<dbReference type="AlphaFoldDB" id="B1T6J7"/>
<evidence type="ECO:0000256" key="10">
    <source>
        <dbReference type="ARBA" id="ARBA00023098"/>
    </source>
</evidence>
<dbReference type="Gene3D" id="1.10.3730.20">
    <property type="match status" value="2"/>
</dbReference>
<keyword evidence="3" id="KW-1003">Cell membrane</keyword>
<dbReference type="InterPro" id="IPR000620">
    <property type="entry name" value="EamA_dom"/>
</dbReference>
<dbReference type="PANTHER" id="PTHR30561">
    <property type="entry name" value="SMR FAMILY PROTON-DEPENDENT DRUG EFFLUX TRANSPORTER SUGE"/>
    <property type="match status" value="1"/>
</dbReference>
<dbReference type="Proteomes" id="UP000004814">
    <property type="component" value="Unassembled WGS sequence"/>
</dbReference>
<evidence type="ECO:0000256" key="9">
    <source>
        <dbReference type="ARBA" id="ARBA00022989"/>
    </source>
</evidence>
<dbReference type="GO" id="GO:0009245">
    <property type="term" value="P:lipid A biosynthetic process"/>
    <property type="evidence" value="ECO:0007669"/>
    <property type="project" value="UniProtKB-KW"/>
</dbReference>
<evidence type="ECO:0000256" key="6">
    <source>
        <dbReference type="ARBA" id="ARBA00022556"/>
    </source>
</evidence>
<dbReference type="GO" id="GO:0005886">
    <property type="term" value="C:plasma membrane"/>
    <property type="evidence" value="ECO:0007669"/>
    <property type="project" value="UniProtKB-SubCell"/>
</dbReference>
<comment type="similarity">
    <text evidence="12">Belongs to the drug/metabolite transporter (DMT) superfamily. Small multidrug resistance (SMR) (TC 2.A.7.1) family.</text>
</comment>
<feature type="transmembrane region" description="Helical" evidence="13">
    <location>
        <begin position="241"/>
        <end position="258"/>
    </location>
</feature>
<feature type="transmembrane region" description="Helical" evidence="13">
    <location>
        <begin position="294"/>
        <end position="313"/>
    </location>
</feature>
<evidence type="ECO:0000256" key="13">
    <source>
        <dbReference type="SAM" id="Phobius"/>
    </source>
</evidence>
<evidence type="ECO:0000256" key="8">
    <source>
        <dbReference type="ARBA" id="ARBA00022985"/>
    </source>
</evidence>
<protein>
    <recommendedName>
        <fullName evidence="14">EamA domain-containing protein</fullName>
    </recommendedName>
</protein>
<dbReference type="GO" id="GO:0009103">
    <property type="term" value="P:lipopolysaccharide biosynthetic process"/>
    <property type="evidence" value="ECO:0007669"/>
    <property type="project" value="UniProtKB-KW"/>
</dbReference>
<evidence type="ECO:0000256" key="7">
    <source>
        <dbReference type="ARBA" id="ARBA00022692"/>
    </source>
</evidence>
<keyword evidence="8" id="KW-0448">Lipopolysaccharide biosynthesis</keyword>
<feature type="transmembrane region" description="Helical" evidence="13">
    <location>
        <begin position="143"/>
        <end position="161"/>
    </location>
</feature>
<feature type="domain" description="EamA" evidence="14">
    <location>
        <begin position="175"/>
        <end position="308"/>
    </location>
</feature>
<evidence type="ECO:0000256" key="2">
    <source>
        <dbReference type="ARBA" id="ARBA00022448"/>
    </source>
</evidence>
<feature type="domain" description="EamA" evidence="14">
    <location>
        <begin position="35"/>
        <end position="159"/>
    </location>
</feature>
<keyword evidence="7 13" id="KW-0812">Transmembrane</keyword>
<feature type="transmembrane region" description="Helical" evidence="13">
    <location>
        <begin position="203"/>
        <end position="221"/>
    </location>
</feature>
<dbReference type="SUPFAM" id="SSF103481">
    <property type="entry name" value="Multidrug resistance efflux transporter EmrE"/>
    <property type="match status" value="2"/>
</dbReference>
<evidence type="ECO:0000256" key="3">
    <source>
        <dbReference type="ARBA" id="ARBA00022475"/>
    </source>
</evidence>
<proteinExistence type="inferred from homology"/>
<dbReference type="InterPro" id="IPR037185">
    <property type="entry name" value="EmrE-like"/>
</dbReference>